<dbReference type="InterPro" id="IPR042099">
    <property type="entry name" value="ANL_N_sf"/>
</dbReference>
<evidence type="ECO:0000313" key="3">
    <source>
        <dbReference type="EMBL" id="TBU34585.1"/>
    </source>
</evidence>
<feature type="domain" description="AMP-dependent synthetase/ligase" evidence="2">
    <location>
        <begin position="11"/>
        <end position="339"/>
    </location>
</feature>
<reference evidence="3" key="1">
    <citation type="submission" date="2019-01" db="EMBL/GenBank/DDBJ databases">
        <title>Draft genome sequences of three monokaryotic isolates of the white-rot basidiomycete fungus Dichomitus squalens.</title>
        <authorList>
            <consortium name="DOE Joint Genome Institute"/>
            <person name="Lopez S.C."/>
            <person name="Andreopoulos B."/>
            <person name="Pangilinan J."/>
            <person name="Lipzen A."/>
            <person name="Riley R."/>
            <person name="Ahrendt S."/>
            <person name="Ng V."/>
            <person name="Barry K."/>
            <person name="Daum C."/>
            <person name="Grigoriev I.V."/>
            <person name="Hilden K.S."/>
            <person name="Makela M.R."/>
            <person name="de Vries R.P."/>
        </authorList>
    </citation>
    <scope>NUCLEOTIDE SEQUENCE [LARGE SCALE GENOMIC DNA]</scope>
    <source>
        <strain evidence="3">OM18370.1</strain>
    </source>
</reference>
<dbReference type="InterPro" id="IPR045851">
    <property type="entry name" value="AMP-bd_C_sf"/>
</dbReference>
<dbReference type="AlphaFoldDB" id="A0A4Q9N319"/>
<accession>A0A4Q9N319</accession>
<dbReference type="GO" id="GO:0006631">
    <property type="term" value="P:fatty acid metabolic process"/>
    <property type="evidence" value="ECO:0007669"/>
    <property type="project" value="TreeGrafter"/>
</dbReference>
<dbReference type="PANTHER" id="PTHR43201">
    <property type="entry name" value="ACYL-COA SYNTHETASE"/>
    <property type="match status" value="1"/>
</dbReference>
<dbReference type="OrthoDB" id="429813at2759"/>
<evidence type="ECO:0000256" key="1">
    <source>
        <dbReference type="ARBA" id="ARBA00006432"/>
    </source>
</evidence>
<gene>
    <name evidence="3" type="ORF">BD311DRAFT_287330</name>
</gene>
<name>A0A4Q9N319_9APHY</name>
<sequence>MASYRTHLTVLEQTAARYPDSPVFRIPRIDPHSNEILEWDIVTYSQFWQDVERFARHWTQKLTSCGVGTRSVVGLWLGGVTYVDAVHIYGIARAGYIPQYFSLRLPNPDIIFELLEKSNGRALIYDSSYASTLNHAPVPTFVAVDARTLPDLEVSLPPNRASTNGEDTLMIFHTSGSTSGRPKLVPVSYSWWDFVLTKIHEHMKPKPARNGRQDVTVWMGSMCHFGQSFMLAGMIQHGSCTVQFTQQAFSSDELVDMFQRCGLSRINIFPTFLSQHLRNSRHNPKLLALLQSLDNILISGLMLSPEDEEWVYSNGIKLMNCYGNTEVGSMLVTPASDLDGQDTPATSDRTRALSPVPGSKYLFVPIDAEADSTAHAEAETVYANANAQLLELIVHADSPDCPDRSLRHEDGHYHTGDLFLEVSPGRYVYRGRNDDWIKSENSLRCDTKAIEDNVLATCGDLVAACIVTGNGRPSPALFVESADAGADPEKLKRDIIRRIRPFHSRRYMHERIMSPQFVLAVPRGTLPRTATKGNIRRRAVEEAFKAELDRVYGVAR</sequence>
<evidence type="ECO:0000259" key="2">
    <source>
        <dbReference type="Pfam" id="PF00501"/>
    </source>
</evidence>
<dbReference type="SUPFAM" id="SSF56801">
    <property type="entry name" value="Acetyl-CoA synthetase-like"/>
    <property type="match status" value="1"/>
</dbReference>
<dbReference type="InterPro" id="IPR000873">
    <property type="entry name" value="AMP-dep_synth/lig_dom"/>
</dbReference>
<dbReference type="Pfam" id="PF23562">
    <property type="entry name" value="AMP-binding_C_3"/>
    <property type="match status" value="1"/>
</dbReference>
<dbReference type="EMBL" id="ML143388">
    <property type="protein sequence ID" value="TBU34585.1"/>
    <property type="molecule type" value="Genomic_DNA"/>
</dbReference>
<dbReference type="Proteomes" id="UP000292957">
    <property type="component" value="Unassembled WGS sequence"/>
</dbReference>
<dbReference type="Gene3D" id="3.40.50.12780">
    <property type="entry name" value="N-terminal domain of ligase-like"/>
    <property type="match status" value="1"/>
</dbReference>
<organism evidence="3">
    <name type="scientific">Dichomitus squalens</name>
    <dbReference type="NCBI Taxonomy" id="114155"/>
    <lineage>
        <taxon>Eukaryota</taxon>
        <taxon>Fungi</taxon>
        <taxon>Dikarya</taxon>
        <taxon>Basidiomycota</taxon>
        <taxon>Agaricomycotina</taxon>
        <taxon>Agaricomycetes</taxon>
        <taxon>Polyporales</taxon>
        <taxon>Polyporaceae</taxon>
        <taxon>Dichomitus</taxon>
    </lineage>
</organism>
<dbReference type="Pfam" id="PF00501">
    <property type="entry name" value="AMP-binding"/>
    <property type="match status" value="1"/>
</dbReference>
<dbReference type="PANTHER" id="PTHR43201:SF8">
    <property type="entry name" value="ACYL-COA SYNTHETASE FAMILY MEMBER 3"/>
    <property type="match status" value="1"/>
</dbReference>
<dbReference type="GO" id="GO:0031956">
    <property type="term" value="F:medium-chain fatty acid-CoA ligase activity"/>
    <property type="evidence" value="ECO:0007669"/>
    <property type="project" value="TreeGrafter"/>
</dbReference>
<dbReference type="Gene3D" id="3.30.300.30">
    <property type="match status" value="1"/>
</dbReference>
<protein>
    <submittedName>
        <fullName evidence="3">Acetyl-CoA synthetase-like protein</fullName>
    </submittedName>
</protein>
<proteinExistence type="inferred from homology"/>
<comment type="similarity">
    <text evidence="1">Belongs to the ATP-dependent AMP-binding enzyme family.</text>
</comment>